<name>A0A9W7D5Y1_9STRA</name>
<accession>A0A9W7D5Y1</accession>
<evidence type="ECO:0000313" key="4">
    <source>
        <dbReference type="Proteomes" id="UP001165121"/>
    </source>
</evidence>
<keyword evidence="4" id="KW-1185">Reference proteome</keyword>
<organism evidence="3 4">
    <name type="scientific">Phytophthora fragariaefolia</name>
    <dbReference type="NCBI Taxonomy" id="1490495"/>
    <lineage>
        <taxon>Eukaryota</taxon>
        <taxon>Sar</taxon>
        <taxon>Stramenopiles</taxon>
        <taxon>Oomycota</taxon>
        <taxon>Peronosporomycetes</taxon>
        <taxon>Peronosporales</taxon>
        <taxon>Peronosporaceae</taxon>
        <taxon>Phytophthora</taxon>
    </lineage>
</organism>
<feature type="domain" description="PiggyBac transposable element-derived protein" evidence="2">
    <location>
        <begin position="293"/>
        <end position="508"/>
    </location>
</feature>
<sequence>MQRNLSSEFDNANEPNTRDGQRSTEPPMLDEETKKTELQLRRVCQTYGEIDEGAGCDSEELAGDQEAYGSIDEDGSPEPELLSDASLLNAAEGVGQIAAGNVNRNLLKDMVKRGWASICKSTPYGYLMEPYEPRPTSAMETDYPTLYKGEYGPTSRALEAAVTPSGAFFYFVQPALWEDIAKASNEYFSEKLEERVEGIYDKQILAPLKKPTFQCKLGSGGSQRSGMETTARHRRPPTSLSGRIFSTTYYGIRRGHAAIAVKLQSNESVHERLTPSMGYEVVHVLLFYDCVLFEVYCGKQENPRDGALTYYDAGPAAVVRNLREVFGPSGPETGSMRVIVTDRFYISVPLALQLLTMGFYSIGTIQTDRLGLPVSIVGDKKEGEKKKKKKPPKNRPKNIERGTFEVTAHLQVPGLRVLRWWDNKAIYMLAFGGSVEFDRVVRCDKLSGEQTTVACPRVLKDYQTLMGSVDVHDQLRLQRYSLQLAIKYKKYYKSLFLGLIDLAAINPYVIHNARRAADGMRKLNHVKFLKKLHLELRQLRDDDWVSLLNPNETTPSKSRTKPPTARHLPVQNDEWRPGNNQTGRKRRTRVCKVCSLLKDSDDIRDGDSSIYCSDCKLTTTSKQPKAWRVFLYDKARRKYNGVSMTRFDIWHRVWKNSTLLPTLARKRKIRARTPAEDRTEGAGDKETAFSSDESSRDDTISGAETEEPHPPKRTRARIAQDEN</sequence>
<dbReference type="Pfam" id="PF13843">
    <property type="entry name" value="DDE_Tnp_1_7"/>
    <property type="match status" value="1"/>
</dbReference>
<evidence type="ECO:0000313" key="3">
    <source>
        <dbReference type="EMBL" id="GMF56984.1"/>
    </source>
</evidence>
<feature type="region of interest" description="Disordered" evidence="1">
    <location>
        <begin position="217"/>
        <end position="238"/>
    </location>
</feature>
<feature type="compositionally biased region" description="Low complexity" evidence="1">
    <location>
        <begin position="553"/>
        <end position="563"/>
    </location>
</feature>
<protein>
    <submittedName>
        <fullName evidence="3">Unnamed protein product</fullName>
    </submittedName>
</protein>
<reference evidence="3" key="1">
    <citation type="submission" date="2023-04" db="EMBL/GenBank/DDBJ databases">
        <title>Phytophthora fragariaefolia NBRC 109709.</title>
        <authorList>
            <person name="Ichikawa N."/>
            <person name="Sato H."/>
            <person name="Tonouchi N."/>
        </authorList>
    </citation>
    <scope>NUCLEOTIDE SEQUENCE</scope>
    <source>
        <strain evidence="3">NBRC 109709</strain>
    </source>
</reference>
<gene>
    <name evidence="3" type="ORF">Pfra01_002426900</name>
</gene>
<evidence type="ECO:0000259" key="2">
    <source>
        <dbReference type="Pfam" id="PF13843"/>
    </source>
</evidence>
<dbReference type="PANTHER" id="PTHR46599:SF3">
    <property type="entry name" value="PIGGYBAC TRANSPOSABLE ELEMENT-DERIVED PROTEIN 4"/>
    <property type="match status" value="1"/>
</dbReference>
<dbReference type="InterPro" id="IPR029526">
    <property type="entry name" value="PGBD"/>
</dbReference>
<feature type="region of interest" description="Disordered" evidence="1">
    <location>
        <begin position="550"/>
        <end position="583"/>
    </location>
</feature>
<feature type="region of interest" description="Disordered" evidence="1">
    <location>
        <begin position="1"/>
        <end position="37"/>
    </location>
</feature>
<dbReference type="PANTHER" id="PTHR46599">
    <property type="entry name" value="PIGGYBAC TRANSPOSABLE ELEMENT-DERIVED PROTEIN 4"/>
    <property type="match status" value="1"/>
</dbReference>
<comment type="caution">
    <text evidence="3">The sequence shown here is derived from an EMBL/GenBank/DDBJ whole genome shotgun (WGS) entry which is preliminary data.</text>
</comment>
<dbReference type="EMBL" id="BSXT01004161">
    <property type="protein sequence ID" value="GMF56984.1"/>
    <property type="molecule type" value="Genomic_DNA"/>
</dbReference>
<proteinExistence type="predicted"/>
<dbReference type="OrthoDB" id="117306at2759"/>
<feature type="compositionally biased region" description="Basic and acidic residues" evidence="1">
    <location>
        <begin position="673"/>
        <end position="699"/>
    </location>
</feature>
<feature type="compositionally biased region" description="Polar residues" evidence="1">
    <location>
        <begin position="1"/>
        <end position="15"/>
    </location>
</feature>
<feature type="region of interest" description="Disordered" evidence="1">
    <location>
        <begin position="669"/>
        <end position="723"/>
    </location>
</feature>
<dbReference type="AlphaFoldDB" id="A0A9W7D5Y1"/>
<dbReference type="Proteomes" id="UP001165121">
    <property type="component" value="Unassembled WGS sequence"/>
</dbReference>
<evidence type="ECO:0000256" key="1">
    <source>
        <dbReference type="SAM" id="MobiDB-lite"/>
    </source>
</evidence>